<accession>A0A7D4BS74</accession>
<gene>
    <name evidence="8" type="ORF">FHG85_07780</name>
</gene>
<dbReference type="AlphaFoldDB" id="A0A7D4BS74"/>
<evidence type="ECO:0000256" key="6">
    <source>
        <dbReference type="RuleBase" id="RU000481"/>
    </source>
</evidence>
<proteinExistence type="inferred from homology"/>
<dbReference type="GO" id="GO:0008483">
    <property type="term" value="F:transaminase activity"/>
    <property type="evidence" value="ECO:0007669"/>
    <property type="project" value="UniProtKB-KW"/>
</dbReference>
<keyword evidence="4 6" id="KW-0808">Transferase</keyword>
<dbReference type="InterPro" id="IPR004838">
    <property type="entry name" value="NHTrfase_class1_PyrdxlP-BS"/>
</dbReference>
<dbReference type="KEGG" id="ttz:FHG85_07780"/>
<dbReference type="Pfam" id="PF00155">
    <property type="entry name" value="Aminotran_1_2"/>
    <property type="match status" value="1"/>
</dbReference>
<dbReference type="InterPro" id="IPR015421">
    <property type="entry name" value="PyrdxlP-dep_Trfase_major"/>
</dbReference>
<evidence type="ECO:0000256" key="2">
    <source>
        <dbReference type="ARBA" id="ARBA00007441"/>
    </source>
</evidence>
<dbReference type="PROSITE" id="PS00105">
    <property type="entry name" value="AA_TRANSFER_CLASS_1"/>
    <property type="match status" value="1"/>
</dbReference>
<keyword evidence="9" id="KW-1185">Reference proteome</keyword>
<dbReference type="Gene3D" id="3.40.640.10">
    <property type="entry name" value="Type I PLP-dependent aspartate aminotransferase-like (Major domain)"/>
    <property type="match status" value="1"/>
</dbReference>
<dbReference type="EMBL" id="CP041345">
    <property type="protein sequence ID" value="QKG80161.1"/>
    <property type="molecule type" value="Genomic_DNA"/>
</dbReference>
<dbReference type="RefSeq" id="WP_173074636.1">
    <property type="nucleotide sequence ID" value="NZ_CP041345.1"/>
</dbReference>
<dbReference type="PRINTS" id="PR00753">
    <property type="entry name" value="ACCSYNTHASE"/>
</dbReference>
<dbReference type="InterPro" id="IPR015422">
    <property type="entry name" value="PyrdxlP-dep_Trfase_small"/>
</dbReference>
<comment type="similarity">
    <text evidence="2 6">Belongs to the class-I pyridoxal-phosphate-dependent aminotransferase family.</text>
</comment>
<evidence type="ECO:0000256" key="5">
    <source>
        <dbReference type="ARBA" id="ARBA00022898"/>
    </source>
</evidence>
<sequence length="397" mass="43873">MEKVSSRIASLEESQTIAMSKKSRELAAQGVDIISLSVGEPDFFTPDFVKEAAKKAIDENYSFYTPVAGYKELLEAICNKLKRENDLDYKPDQIVVSGGAKHSLSNVLMSIVDKGDEVIVPAPYWVSYVELVKLAEGKSVVVNTTLENNYKITPEQLQNAITPKTRALLLCSPSNPTGSIYSYDELKAIAEIVEKHPNIIVVSDEIYEHINFVGKHQSIAQFESIHDRVVIINGVSKGYAMTGWRIGFSASPKWIANACEKLQGQQTSGVCSIAQRAAIAALNSDGEYTQQMRKAFQRRRDLMYEGFSSIPGFKLNKPDGAFYIFPDVSELFGKQFNGETINTAIDLAMYFLNQAHVAVVPGSAFGSPNCIRLSYATSDDKLKEAIDRIRNAVSLLK</sequence>
<evidence type="ECO:0000313" key="9">
    <source>
        <dbReference type="Proteomes" id="UP000500961"/>
    </source>
</evidence>
<name>A0A7D4BS74_9BACT</name>
<keyword evidence="5" id="KW-0663">Pyridoxal phosphate</keyword>
<dbReference type="InterPro" id="IPR004839">
    <property type="entry name" value="Aminotransferase_I/II_large"/>
</dbReference>
<dbReference type="InterPro" id="IPR015424">
    <property type="entry name" value="PyrdxlP-dep_Trfase"/>
</dbReference>
<protein>
    <recommendedName>
        <fullName evidence="6">Aminotransferase</fullName>
        <ecNumber evidence="6">2.6.1.-</ecNumber>
    </recommendedName>
</protein>
<evidence type="ECO:0000259" key="7">
    <source>
        <dbReference type="Pfam" id="PF00155"/>
    </source>
</evidence>
<dbReference type="PANTHER" id="PTHR46383:SF1">
    <property type="entry name" value="ASPARTATE AMINOTRANSFERASE"/>
    <property type="match status" value="1"/>
</dbReference>
<dbReference type="GO" id="GO:0006520">
    <property type="term" value="P:amino acid metabolic process"/>
    <property type="evidence" value="ECO:0007669"/>
    <property type="project" value="InterPro"/>
</dbReference>
<dbReference type="InterPro" id="IPR050596">
    <property type="entry name" value="AspAT/PAT-like"/>
</dbReference>
<dbReference type="SUPFAM" id="SSF53383">
    <property type="entry name" value="PLP-dependent transferases"/>
    <property type="match status" value="1"/>
</dbReference>
<evidence type="ECO:0000256" key="1">
    <source>
        <dbReference type="ARBA" id="ARBA00001933"/>
    </source>
</evidence>
<dbReference type="CDD" id="cd00609">
    <property type="entry name" value="AAT_like"/>
    <property type="match status" value="1"/>
</dbReference>
<evidence type="ECO:0000313" key="8">
    <source>
        <dbReference type="EMBL" id="QKG80161.1"/>
    </source>
</evidence>
<reference evidence="8 9" key="1">
    <citation type="submission" date="2019-07" db="EMBL/GenBank/DDBJ databases">
        <title>Thalassofilum flectens gen. nov., sp. nov., a novel moderate thermophilic anaerobe from a shallow sea hot spring in Kunashir Island (Russia), representing a new family in the order Bacteroidales, and proposal of Thalassofilacea fam. nov.</title>
        <authorList>
            <person name="Kochetkova T.V."/>
            <person name="Podosokorskaya O.A."/>
            <person name="Novikov A."/>
            <person name="Elcheninov A.G."/>
            <person name="Toshchakov S.V."/>
            <person name="Kublanov I.V."/>
        </authorList>
    </citation>
    <scope>NUCLEOTIDE SEQUENCE [LARGE SCALE GENOMIC DNA]</scope>
    <source>
        <strain evidence="8 9">38-H</strain>
    </source>
</reference>
<dbReference type="FunFam" id="3.40.640.10:FF:000033">
    <property type="entry name" value="Aspartate aminotransferase"/>
    <property type="match status" value="1"/>
</dbReference>
<keyword evidence="3 6" id="KW-0032">Aminotransferase</keyword>
<organism evidence="8 9">
    <name type="scientific">Tenuifilum thalassicum</name>
    <dbReference type="NCBI Taxonomy" id="2590900"/>
    <lineage>
        <taxon>Bacteria</taxon>
        <taxon>Pseudomonadati</taxon>
        <taxon>Bacteroidota</taxon>
        <taxon>Bacteroidia</taxon>
        <taxon>Bacteroidales</taxon>
        <taxon>Tenuifilaceae</taxon>
        <taxon>Tenuifilum</taxon>
    </lineage>
</organism>
<comment type="cofactor">
    <cofactor evidence="1 6">
        <name>pyridoxal 5'-phosphate</name>
        <dbReference type="ChEBI" id="CHEBI:597326"/>
    </cofactor>
</comment>
<dbReference type="GO" id="GO:0030170">
    <property type="term" value="F:pyridoxal phosphate binding"/>
    <property type="evidence" value="ECO:0007669"/>
    <property type="project" value="InterPro"/>
</dbReference>
<dbReference type="Gene3D" id="3.90.1150.10">
    <property type="entry name" value="Aspartate Aminotransferase, domain 1"/>
    <property type="match status" value="1"/>
</dbReference>
<dbReference type="Proteomes" id="UP000500961">
    <property type="component" value="Chromosome"/>
</dbReference>
<evidence type="ECO:0000256" key="4">
    <source>
        <dbReference type="ARBA" id="ARBA00022679"/>
    </source>
</evidence>
<dbReference type="PANTHER" id="PTHR46383">
    <property type="entry name" value="ASPARTATE AMINOTRANSFERASE"/>
    <property type="match status" value="1"/>
</dbReference>
<evidence type="ECO:0000256" key="3">
    <source>
        <dbReference type="ARBA" id="ARBA00022576"/>
    </source>
</evidence>
<dbReference type="EC" id="2.6.1.-" evidence="6"/>
<feature type="domain" description="Aminotransferase class I/classII large" evidence="7">
    <location>
        <begin position="32"/>
        <end position="389"/>
    </location>
</feature>